<dbReference type="AlphaFoldDB" id="A0A8B9NCQ2"/>
<feature type="transmembrane region" description="Helical" evidence="2">
    <location>
        <begin position="516"/>
        <end position="536"/>
    </location>
</feature>
<dbReference type="Ensembl" id="ENSANIT00000021144.1">
    <property type="protein sequence ID" value="ENSANIP00000020463.1"/>
    <property type="gene ID" value="ENSANIG00000013916.1"/>
</dbReference>
<accession>A0A8B9NCQ2</accession>
<organism evidence="5 6">
    <name type="scientific">Accipiter nisus</name>
    <name type="common">Eurasian sparrowhawk</name>
    <dbReference type="NCBI Taxonomy" id="211598"/>
    <lineage>
        <taxon>Eukaryota</taxon>
        <taxon>Metazoa</taxon>
        <taxon>Chordata</taxon>
        <taxon>Craniata</taxon>
        <taxon>Vertebrata</taxon>
        <taxon>Euteleostomi</taxon>
        <taxon>Archelosauria</taxon>
        <taxon>Archosauria</taxon>
        <taxon>Dinosauria</taxon>
        <taxon>Saurischia</taxon>
        <taxon>Theropoda</taxon>
        <taxon>Coelurosauria</taxon>
        <taxon>Aves</taxon>
        <taxon>Neognathae</taxon>
        <taxon>Neoaves</taxon>
        <taxon>Telluraves</taxon>
        <taxon>Accipitrimorphae</taxon>
        <taxon>Accipitriformes</taxon>
        <taxon>Accipitridae</taxon>
        <taxon>Accipitrinae</taxon>
        <taxon>Accipiter</taxon>
    </lineage>
</organism>
<proteinExistence type="predicted"/>
<dbReference type="Pfam" id="PF12166">
    <property type="entry name" value="Piezo_cap"/>
    <property type="match status" value="1"/>
</dbReference>
<feature type="compositionally biased region" description="Low complexity" evidence="1">
    <location>
        <begin position="1"/>
        <end position="13"/>
    </location>
</feature>
<evidence type="ECO:0000256" key="2">
    <source>
        <dbReference type="SAM" id="Phobius"/>
    </source>
</evidence>
<feature type="compositionally biased region" description="Basic and acidic residues" evidence="1">
    <location>
        <begin position="353"/>
        <end position="366"/>
    </location>
</feature>
<sequence length="539" mass="58723">RTSTPTSSSSSAAARRRRYSPKYPQPKGQKKKKIVKYGMGGLIILFLVAIIWFPLLFMSLVRSVVGVVNHPIDVTVTLKLGGYEPLFTMSAQQQSIQPFTPQDYEALTNQFERQPVAMQFITLYGYEDIVRARIEGSSGSLWSISPPSREQMRRELQNGSSDITLRLTWTFQRDLGKGGTVEHTFDKHTTDLQPGAPQRMELAQLLQGTRDAPVQVPKLFPKYIRAPNGPEANPVKQLLPDGEDSYLDVEVQLKRERAGAGRGGDSFLEWWVVRLKEATPSEGNILPMIIFNDKDHGAVRLHCADLALHHVRGAALRGPHPEAVPGHLPGAGNGRAGAGGRALRQAHLPLPLPRDHDQVDAGEGVRGRGSGPPPAPSQGHHRQCLNQSPPPRNKLAPYPAGGGSGTQGARRSLLRRMFFLPSNLRRPCRAFPGWGTGAGPHHHHHPLGTPGCRVEGGLGQEPACAPSPLSPALLPNQVELKSNSPPAPGRGGPGSWPPQPGVGAGSPSWTLDTCDFGFVVVFFLLIQMVYLYRYLIKQS</sequence>
<dbReference type="PANTHER" id="PTHR47049:SF5">
    <property type="entry name" value="PIEZO-TYPE MECHANOSENSITIVE ION CHANNEL COMPONENT"/>
    <property type="match status" value="1"/>
</dbReference>
<name>A0A8B9NCQ2_9AVES</name>
<evidence type="ECO:0008006" key="7">
    <source>
        <dbReference type="Google" id="ProtNLM"/>
    </source>
</evidence>
<keyword evidence="6" id="KW-1185">Reference proteome</keyword>
<reference evidence="5" key="2">
    <citation type="submission" date="2025-09" db="UniProtKB">
        <authorList>
            <consortium name="Ensembl"/>
        </authorList>
    </citation>
    <scope>IDENTIFICATION</scope>
</reference>
<dbReference type="PANTHER" id="PTHR47049">
    <property type="entry name" value="PIEZO-TYPE MECHANOSENSITIVE ION CHANNEL HOMOLOG"/>
    <property type="match status" value="1"/>
</dbReference>
<keyword evidence="2" id="KW-0472">Membrane</keyword>
<evidence type="ECO:0000313" key="6">
    <source>
        <dbReference type="Proteomes" id="UP000694541"/>
    </source>
</evidence>
<dbReference type="Pfam" id="PF24874">
    <property type="entry name" value="Piezo_THU9_anchor"/>
    <property type="match status" value="1"/>
</dbReference>
<dbReference type="Proteomes" id="UP000694541">
    <property type="component" value="Unplaced"/>
</dbReference>
<evidence type="ECO:0000259" key="3">
    <source>
        <dbReference type="Pfam" id="PF12166"/>
    </source>
</evidence>
<feature type="domain" description="Piezo non-specific cation channel cap" evidence="3">
    <location>
        <begin position="96"/>
        <end position="294"/>
    </location>
</feature>
<feature type="region of interest" description="Disordered" evidence="1">
    <location>
        <begin position="1"/>
        <end position="28"/>
    </location>
</feature>
<keyword evidence="2" id="KW-1133">Transmembrane helix</keyword>
<feature type="compositionally biased region" description="Gly residues" evidence="1">
    <location>
        <begin position="329"/>
        <end position="340"/>
    </location>
</feature>
<dbReference type="GO" id="GO:0008381">
    <property type="term" value="F:mechanosensitive monoatomic ion channel activity"/>
    <property type="evidence" value="ECO:0007669"/>
    <property type="project" value="InterPro"/>
</dbReference>
<feature type="region of interest" description="Disordered" evidence="1">
    <location>
        <begin position="478"/>
        <end position="504"/>
    </location>
</feature>
<feature type="domain" description="Piezo THU9 and anchor" evidence="4">
    <location>
        <begin position="16"/>
        <end position="59"/>
    </location>
</feature>
<feature type="transmembrane region" description="Helical" evidence="2">
    <location>
        <begin position="37"/>
        <end position="61"/>
    </location>
</feature>
<reference evidence="5" key="1">
    <citation type="submission" date="2025-08" db="UniProtKB">
        <authorList>
            <consortium name="Ensembl"/>
        </authorList>
    </citation>
    <scope>IDENTIFICATION</scope>
</reference>
<protein>
    <recommendedName>
        <fullName evidence="7">Piezo non-specific cation channel R-Ras-binding domain-containing protein</fullName>
    </recommendedName>
</protein>
<evidence type="ECO:0000313" key="5">
    <source>
        <dbReference type="Ensembl" id="ENSANIP00000020463.1"/>
    </source>
</evidence>
<dbReference type="InterPro" id="IPR056770">
    <property type="entry name" value="Piezo_THU9_anchor"/>
</dbReference>
<evidence type="ECO:0000259" key="4">
    <source>
        <dbReference type="Pfam" id="PF24874"/>
    </source>
</evidence>
<dbReference type="InterPro" id="IPR027272">
    <property type="entry name" value="Piezo"/>
</dbReference>
<dbReference type="InterPro" id="IPR031334">
    <property type="entry name" value="Piezo_cap_dom"/>
</dbReference>
<evidence type="ECO:0000256" key="1">
    <source>
        <dbReference type="SAM" id="MobiDB-lite"/>
    </source>
</evidence>
<dbReference type="GO" id="GO:0016020">
    <property type="term" value="C:membrane"/>
    <property type="evidence" value="ECO:0007669"/>
    <property type="project" value="InterPro"/>
</dbReference>
<feature type="region of interest" description="Disordered" evidence="1">
    <location>
        <begin position="318"/>
        <end position="408"/>
    </location>
</feature>
<keyword evidence="2" id="KW-0812">Transmembrane</keyword>